<dbReference type="Proteomes" id="UP001164929">
    <property type="component" value="Chromosome 9"/>
</dbReference>
<dbReference type="SUPFAM" id="SSF52058">
    <property type="entry name" value="L domain-like"/>
    <property type="match status" value="1"/>
</dbReference>
<protein>
    <submittedName>
        <fullName evidence="1">Uncharacterized protein</fullName>
    </submittedName>
</protein>
<evidence type="ECO:0000313" key="1">
    <source>
        <dbReference type="EMBL" id="KAJ6984764.1"/>
    </source>
</evidence>
<keyword evidence="2" id="KW-1185">Reference proteome</keyword>
<reference evidence="1" key="1">
    <citation type="journal article" date="2023" name="Mol. Ecol. Resour.">
        <title>Chromosome-level genome assembly of a triploid poplar Populus alba 'Berolinensis'.</title>
        <authorList>
            <person name="Chen S."/>
            <person name="Yu Y."/>
            <person name="Wang X."/>
            <person name="Wang S."/>
            <person name="Zhang T."/>
            <person name="Zhou Y."/>
            <person name="He R."/>
            <person name="Meng N."/>
            <person name="Wang Y."/>
            <person name="Liu W."/>
            <person name="Liu Z."/>
            <person name="Liu J."/>
            <person name="Guo Q."/>
            <person name="Huang H."/>
            <person name="Sederoff R.R."/>
            <person name="Wang G."/>
            <person name="Qu G."/>
            <person name="Chen S."/>
        </authorList>
    </citation>
    <scope>NUCLEOTIDE SEQUENCE</scope>
    <source>
        <strain evidence="1">SC-2020</strain>
    </source>
</reference>
<accession>A0AAD6MGI3</accession>
<evidence type="ECO:0000313" key="2">
    <source>
        <dbReference type="Proteomes" id="UP001164929"/>
    </source>
</evidence>
<proteinExistence type="predicted"/>
<organism evidence="1 2">
    <name type="scientific">Populus alba x Populus x berolinensis</name>
    <dbReference type="NCBI Taxonomy" id="444605"/>
    <lineage>
        <taxon>Eukaryota</taxon>
        <taxon>Viridiplantae</taxon>
        <taxon>Streptophyta</taxon>
        <taxon>Embryophyta</taxon>
        <taxon>Tracheophyta</taxon>
        <taxon>Spermatophyta</taxon>
        <taxon>Magnoliopsida</taxon>
        <taxon>eudicotyledons</taxon>
        <taxon>Gunneridae</taxon>
        <taxon>Pentapetalae</taxon>
        <taxon>rosids</taxon>
        <taxon>fabids</taxon>
        <taxon>Malpighiales</taxon>
        <taxon>Salicaceae</taxon>
        <taxon>Saliceae</taxon>
        <taxon>Populus</taxon>
    </lineage>
</organism>
<gene>
    <name evidence="1" type="ORF">NC653_022924</name>
</gene>
<dbReference type="AlphaFoldDB" id="A0AAD6MGI3"/>
<dbReference type="InterPro" id="IPR032675">
    <property type="entry name" value="LRR_dom_sf"/>
</dbReference>
<name>A0AAD6MGI3_9ROSI</name>
<sequence>MICPFNTFLTSFPECPSSFKHLIELNLSHCSDIKCFPGVGPFLPKPRMMNVYNCKKLKSLSNEMRKLTSLQELTICSCIALESFPSGDLPPNLIPLETWDCDNLDGHLSKWNLQSLAFLRDFSIADEECLLHTALTSVWIGRLSNLESLSMQLQSLASLKELEIVDCPQLN</sequence>
<dbReference type="EMBL" id="JAQIZT010000009">
    <property type="protein sequence ID" value="KAJ6984764.1"/>
    <property type="molecule type" value="Genomic_DNA"/>
</dbReference>
<dbReference type="Gene3D" id="3.80.10.10">
    <property type="entry name" value="Ribonuclease Inhibitor"/>
    <property type="match status" value="1"/>
</dbReference>
<dbReference type="PANTHER" id="PTHR34630:SF87">
    <property type="entry name" value="NBS-LRR RESISTANCE PROTEIN"/>
    <property type="match status" value="1"/>
</dbReference>
<dbReference type="PANTHER" id="PTHR34630">
    <property type="entry name" value="OS11G0677101 PROTEIN"/>
    <property type="match status" value="1"/>
</dbReference>
<comment type="caution">
    <text evidence="1">The sequence shown here is derived from an EMBL/GenBank/DDBJ whole genome shotgun (WGS) entry which is preliminary data.</text>
</comment>